<evidence type="ECO:0000256" key="4">
    <source>
        <dbReference type="ARBA" id="ARBA00022840"/>
    </source>
</evidence>
<dbReference type="InterPro" id="IPR018368">
    <property type="entry name" value="ClpA/B_CS1"/>
</dbReference>
<dbReference type="RefSeq" id="WP_141860170.1">
    <property type="nucleotide sequence ID" value="NZ_BMNV01000007.1"/>
</dbReference>
<evidence type="ECO:0000259" key="11">
    <source>
        <dbReference type="SMART" id="SM00382"/>
    </source>
</evidence>
<dbReference type="InterPro" id="IPR041546">
    <property type="entry name" value="ClpA/ClpB_AAA_lid"/>
</dbReference>
<accession>A0ABT2HIR6</accession>
<feature type="coiled-coil region" evidence="10">
    <location>
        <begin position="269"/>
        <end position="349"/>
    </location>
</feature>
<keyword evidence="7 9" id="KW-0143">Chaperone</keyword>
<evidence type="ECO:0000256" key="3">
    <source>
        <dbReference type="ARBA" id="ARBA00022741"/>
    </source>
</evidence>
<evidence type="ECO:0000256" key="10">
    <source>
        <dbReference type="SAM" id="Coils"/>
    </source>
</evidence>
<comment type="similarity">
    <text evidence="1 9">Belongs to the ClpA/ClpB family.</text>
</comment>
<dbReference type="Pfam" id="PF17871">
    <property type="entry name" value="AAA_lid_9"/>
    <property type="match status" value="1"/>
</dbReference>
<keyword evidence="14" id="KW-1185">Reference proteome</keyword>
<dbReference type="InterPro" id="IPR003593">
    <property type="entry name" value="AAA+_ATPase"/>
</dbReference>
<dbReference type="CDD" id="cd00009">
    <property type="entry name" value="AAA"/>
    <property type="match status" value="1"/>
</dbReference>
<reference evidence="13 14" key="1">
    <citation type="submission" date="2022-08" db="EMBL/GenBank/DDBJ databases">
        <title>Taxonomy of Curtobacterium flaccumfaciens.</title>
        <authorList>
            <person name="Osdaghi E."/>
            <person name="Taghavi S.M."/>
            <person name="Hamidizade M."/>
            <person name="Abachi H."/>
            <person name="Fazliarab A."/>
            <person name="Baeyen S."/>
            <person name="Portier P."/>
            <person name="Van Vaerenbergh J."/>
            <person name="Jacques M.-A."/>
        </authorList>
    </citation>
    <scope>NUCLEOTIDE SEQUENCE [LARGE SCALE GENOMIC DNA]</scope>
    <source>
        <strain evidence="13 14">LMG8786T</strain>
    </source>
</reference>
<sequence>MANLQGAPDSQERQKTALEQYGVDLTAIARSGKLDPVVGRDAEIRRVSQVLTRRTKNNPVLIGEPGVGKTAVVEGLAQRIVAGDVADSLKDKRLVSLDMSALIAGAKYRGEFEERLKAVLKEIDESDGQVITFIDELHTLMGAGGGEGSVAASNMLKPMLARGELRLIGATTLDEYREYIEKDAALERRFQQVFVGEPTVEDTVAILRGLKERYEAHHKVTINDSALVAAASLSNRYISGRQLPDKAIDLIDEAASRLRMEIDSSPVEIDELKRTVDRLRVEEFALKQEKDDASKARLETLRAELAGRQTLLDELEQRWQAERASLNRIGELKQQLDELNMRSQRAQREADYETVSRLEYGEKPRIEAELAAAEQAESAERMVNDSVTDEDIASVIAQWTGIPMGRLLQGETEKLLHLETELGRRIIGQRSAVGTVSEAVRRTRAGISDPDRPTGSFLFLGPTGVGKTELAKALAEFLFDDEKALVRIDMSEYGEKHSVARLIGAPPGYVGYEAGGQLTETVRRRPYSVVLLDEVEKAHPEVFDVLLQVLDDGRLTDGQGRTVDFRNTILILTSNLGSQFMTDLSLSDAQREEAVRELVQQAFRPEFVNRLDDIVVFQALTSDDLGQIVSLYVDRLARRLSDRRLELAVTPQARGWLAERGYDPVYGARPLRRLMQRQIDDQLARGILSGAVRDGDTVRVDVADGGDALVVEPFELAEIVEE</sequence>
<gene>
    <name evidence="13" type="ORF">NYQ28_11380</name>
</gene>
<evidence type="ECO:0000313" key="13">
    <source>
        <dbReference type="EMBL" id="MCS6523168.1"/>
    </source>
</evidence>
<feature type="domain" description="AAA+ ATPase" evidence="11">
    <location>
        <begin position="453"/>
        <end position="651"/>
    </location>
</feature>
<organism evidence="13 14">
    <name type="scientific">Curtobacterium citreum</name>
    <dbReference type="NCBI Taxonomy" id="2036"/>
    <lineage>
        <taxon>Bacteria</taxon>
        <taxon>Bacillati</taxon>
        <taxon>Actinomycetota</taxon>
        <taxon>Actinomycetes</taxon>
        <taxon>Micrococcales</taxon>
        <taxon>Microbacteriaceae</taxon>
        <taxon>Curtobacterium</taxon>
    </lineage>
</organism>
<dbReference type="Pfam" id="PF00004">
    <property type="entry name" value="AAA"/>
    <property type="match status" value="1"/>
</dbReference>
<dbReference type="InterPro" id="IPR019489">
    <property type="entry name" value="Clp_ATPase_C"/>
</dbReference>
<keyword evidence="6 10" id="KW-0175">Coiled coil</keyword>
<dbReference type="CDD" id="cd19499">
    <property type="entry name" value="RecA-like_ClpB_Hsp104-like"/>
    <property type="match status" value="1"/>
</dbReference>
<feature type="domain" description="AAA+ ATPase" evidence="11">
    <location>
        <begin position="55"/>
        <end position="201"/>
    </location>
</feature>
<dbReference type="PANTHER" id="PTHR11638">
    <property type="entry name" value="ATP-DEPENDENT CLP PROTEASE"/>
    <property type="match status" value="1"/>
</dbReference>
<evidence type="ECO:0000256" key="7">
    <source>
        <dbReference type="ARBA" id="ARBA00023186"/>
    </source>
</evidence>
<dbReference type="Pfam" id="PF07724">
    <property type="entry name" value="AAA_2"/>
    <property type="match status" value="1"/>
</dbReference>
<proteinExistence type="inferred from homology"/>
<dbReference type="InterPro" id="IPR001270">
    <property type="entry name" value="ClpA/B"/>
</dbReference>
<dbReference type="InterPro" id="IPR050130">
    <property type="entry name" value="ClpA_ClpB"/>
</dbReference>
<dbReference type="SMART" id="SM00382">
    <property type="entry name" value="AAA"/>
    <property type="match status" value="2"/>
</dbReference>
<protein>
    <submittedName>
        <fullName evidence="13">AAA family ATPase</fullName>
    </submittedName>
</protein>
<feature type="domain" description="Clp ATPase C-terminal" evidence="12">
    <location>
        <begin position="620"/>
        <end position="711"/>
    </location>
</feature>
<dbReference type="Proteomes" id="UP001652264">
    <property type="component" value="Unassembled WGS sequence"/>
</dbReference>
<dbReference type="PRINTS" id="PR00300">
    <property type="entry name" value="CLPPROTEASEA"/>
</dbReference>
<dbReference type="PROSITE" id="PS00870">
    <property type="entry name" value="CLPAB_1"/>
    <property type="match status" value="1"/>
</dbReference>
<comment type="caution">
    <text evidence="13">The sequence shown here is derived from an EMBL/GenBank/DDBJ whole genome shotgun (WGS) entry which is preliminary data.</text>
</comment>
<dbReference type="InterPro" id="IPR027417">
    <property type="entry name" value="P-loop_NTPase"/>
</dbReference>
<dbReference type="PROSITE" id="PS00871">
    <property type="entry name" value="CLPAB_2"/>
    <property type="match status" value="1"/>
</dbReference>
<evidence type="ECO:0000256" key="5">
    <source>
        <dbReference type="ARBA" id="ARBA00023016"/>
    </source>
</evidence>
<evidence type="ECO:0000313" key="14">
    <source>
        <dbReference type="Proteomes" id="UP001652264"/>
    </source>
</evidence>
<name>A0ABT2HIR6_9MICO</name>
<dbReference type="GeneID" id="95322934"/>
<evidence type="ECO:0000256" key="8">
    <source>
        <dbReference type="ARBA" id="ARBA00026057"/>
    </source>
</evidence>
<dbReference type="InterPro" id="IPR028299">
    <property type="entry name" value="ClpA/B_CS2"/>
</dbReference>
<keyword evidence="3 9" id="KW-0547">Nucleotide-binding</keyword>
<keyword evidence="4 9" id="KW-0067">ATP-binding</keyword>
<keyword evidence="5" id="KW-0346">Stress response</keyword>
<evidence type="ECO:0000256" key="1">
    <source>
        <dbReference type="ARBA" id="ARBA00008675"/>
    </source>
</evidence>
<comment type="subunit">
    <text evidence="8">Homohexamer. The oligomerization is ATP-dependent.</text>
</comment>
<evidence type="ECO:0000256" key="6">
    <source>
        <dbReference type="ARBA" id="ARBA00023054"/>
    </source>
</evidence>
<dbReference type="SUPFAM" id="SSF52540">
    <property type="entry name" value="P-loop containing nucleoside triphosphate hydrolases"/>
    <property type="match status" value="2"/>
</dbReference>
<dbReference type="EMBL" id="JANVAD010000005">
    <property type="protein sequence ID" value="MCS6523168.1"/>
    <property type="molecule type" value="Genomic_DNA"/>
</dbReference>
<keyword evidence="2" id="KW-0677">Repeat</keyword>
<evidence type="ECO:0000256" key="9">
    <source>
        <dbReference type="RuleBase" id="RU004432"/>
    </source>
</evidence>
<evidence type="ECO:0000256" key="2">
    <source>
        <dbReference type="ARBA" id="ARBA00022737"/>
    </source>
</evidence>
<dbReference type="Pfam" id="PF10431">
    <property type="entry name" value="ClpB_D2-small"/>
    <property type="match status" value="1"/>
</dbReference>
<dbReference type="Gene3D" id="1.10.8.60">
    <property type="match status" value="1"/>
</dbReference>
<dbReference type="PANTHER" id="PTHR11638:SF18">
    <property type="entry name" value="HEAT SHOCK PROTEIN 104"/>
    <property type="match status" value="1"/>
</dbReference>
<dbReference type="InterPro" id="IPR003959">
    <property type="entry name" value="ATPase_AAA_core"/>
</dbReference>
<dbReference type="Gene3D" id="3.40.50.300">
    <property type="entry name" value="P-loop containing nucleotide triphosphate hydrolases"/>
    <property type="match status" value="3"/>
</dbReference>
<evidence type="ECO:0000259" key="12">
    <source>
        <dbReference type="SMART" id="SM01086"/>
    </source>
</evidence>
<dbReference type="SMART" id="SM01086">
    <property type="entry name" value="ClpB_D2-small"/>
    <property type="match status" value="1"/>
</dbReference>